<dbReference type="GO" id="GO:0005198">
    <property type="term" value="F:structural molecule activity"/>
    <property type="evidence" value="ECO:0007669"/>
    <property type="project" value="InterPro"/>
</dbReference>
<reference evidence="7" key="1">
    <citation type="submission" date="2025-08" db="UniProtKB">
        <authorList>
            <consortium name="RefSeq"/>
        </authorList>
    </citation>
    <scope>IDENTIFICATION</scope>
</reference>
<dbReference type="KEGG" id="mcal:110311182"/>
<dbReference type="AlphaFoldDB" id="A0A6P5QZ26"/>
<protein>
    <recommendedName>
        <fullName evidence="5">Keratin-associated protein</fullName>
    </recommendedName>
</protein>
<dbReference type="GO" id="GO:0005829">
    <property type="term" value="C:cytosol"/>
    <property type="evidence" value="ECO:0007669"/>
    <property type="project" value="UniProtKB-ARBA"/>
</dbReference>
<comment type="function">
    <text evidence="1 5">In the hair cortex, hair keratin intermediate filaments are embedded in an interfilamentous matrix, consisting of hair keratin-associated proteins (KRTAP), which are essential for the formation of a rigid and resistant hair shaft through their extensive disulfide bond cross-linking with abundant cysteine residues of hair keratins. The matrix proteins include the high-sulfur and high-glycine-tyrosine keratins.</text>
</comment>
<keyword evidence="3 5" id="KW-0416">Keratin</keyword>
<keyword evidence="2" id="KW-0677">Repeat</keyword>
<accession>A0A6P5QZ26</accession>
<dbReference type="RefSeq" id="XP_021040081.1">
    <property type="nucleotide sequence ID" value="XM_021184422.2"/>
</dbReference>
<dbReference type="Pfam" id="PF05287">
    <property type="entry name" value="PMG"/>
    <property type="match status" value="1"/>
</dbReference>
<dbReference type="InterPro" id="IPR007659">
    <property type="entry name" value="Keratin_matx"/>
</dbReference>
<sequence>MLHSHCQSFRSLGKAPSLSSITHNSNPKSFEDGIVLPSSCHSRTWLLDNFQETYSETSTCLPANCGQHHCKVDPCVQSSRNSRAEQTICSNSKTCERTREISPAVPESASQTCQSRNYKQVGFVAQSYQPASYMTKCCPLKSTAFESCQTLEFESSPCCSQVSECRSCNSSSNIVSGLHRVESSNTYEPTCCVTGGSQVPSK</sequence>
<dbReference type="GeneID" id="110311182"/>
<evidence type="ECO:0000256" key="5">
    <source>
        <dbReference type="RuleBase" id="RU369044"/>
    </source>
</evidence>
<dbReference type="Proteomes" id="UP000515126">
    <property type="component" value="Chromosome 16"/>
</dbReference>
<dbReference type="PANTHER" id="PTHR23260:SF8">
    <property type="entry name" value="KERATIN-ASSOCIATED PROTEIN"/>
    <property type="match status" value="1"/>
</dbReference>
<proteinExistence type="inferred from homology"/>
<evidence type="ECO:0000256" key="2">
    <source>
        <dbReference type="ARBA" id="ARBA00022737"/>
    </source>
</evidence>
<gene>
    <name evidence="7" type="primary">LOC110311182</name>
</gene>
<evidence type="ECO:0000256" key="1">
    <source>
        <dbReference type="ARBA" id="ARBA00003327"/>
    </source>
</evidence>
<evidence type="ECO:0000313" key="7">
    <source>
        <dbReference type="RefSeq" id="XP_021040081.1"/>
    </source>
</evidence>
<keyword evidence="6" id="KW-1185">Reference proteome</keyword>
<comment type="subunit">
    <text evidence="5">Interacts with hair keratins.</text>
</comment>
<evidence type="ECO:0000313" key="6">
    <source>
        <dbReference type="Proteomes" id="UP000515126"/>
    </source>
</evidence>
<evidence type="ECO:0000256" key="3">
    <source>
        <dbReference type="ARBA" id="ARBA00022744"/>
    </source>
</evidence>
<dbReference type="InterPro" id="IPR007951">
    <property type="entry name" value="KRTAP_PMG"/>
</dbReference>
<organism evidence="6 7">
    <name type="scientific">Mus caroli</name>
    <name type="common">Ryukyu mouse</name>
    <name type="synonym">Ricefield mouse</name>
    <dbReference type="NCBI Taxonomy" id="10089"/>
    <lineage>
        <taxon>Eukaryota</taxon>
        <taxon>Metazoa</taxon>
        <taxon>Chordata</taxon>
        <taxon>Craniata</taxon>
        <taxon>Vertebrata</taxon>
        <taxon>Euteleostomi</taxon>
        <taxon>Mammalia</taxon>
        <taxon>Eutheria</taxon>
        <taxon>Euarchontoglires</taxon>
        <taxon>Glires</taxon>
        <taxon>Rodentia</taxon>
        <taxon>Myomorpha</taxon>
        <taxon>Muroidea</taxon>
        <taxon>Muridae</taxon>
        <taxon>Murinae</taxon>
        <taxon>Mus</taxon>
        <taxon>Mus</taxon>
    </lineage>
</organism>
<evidence type="ECO:0000256" key="4">
    <source>
        <dbReference type="ARBA" id="ARBA00034495"/>
    </source>
</evidence>
<comment type="similarity">
    <text evidence="4 5">Belongs to the PMG family.</text>
</comment>
<dbReference type="GO" id="GO:0045095">
    <property type="term" value="C:keratin filament"/>
    <property type="evidence" value="ECO:0007669"/>
    <property type="project" value="UniProtKB-UniRule"/>
</dbReference>
<dbReference type="PANTHER" id="PTHR23260">
    <property type="entry name" value="KERATIN ASSOCIATED PROTEIN 3-3-RELATED"/>
    <property type="match status" value="1"/>
</dbReference>
<name>A0A6P5QZ26_MUSCR</name>